<keyword evidence="2" id="KW-1185">Reference proteome</keyword>
<gene>
    <name evidence="1" type="ORF">SAMN05216236_11744</name>
</gene>
<proteinExistence type="predicted"/>
<dbReference type="EMBL" id="FPAW01000017">
    <property type="protein sequence ID" value="SFT99679.1"/>
    <property type="molecule type" value="Genomic_DNA"/>
</dbReference>
<name>A0A1I7CJV7_9RHOB</name>
<reference evidence="1 2" key="1">
    <citation type="submission" date="2016-10" db="EMBL/GenBank/DDBJ databases">
        <authorList>
            <person name="de Groot N.N."/>
        </authorList>
    </citation>
    <scope>NUCLEOTIDE SEQUENCE [LARGE SCALE GENOMIC DNA]</scope>
    <source>
        <strain evidence="1 2">CGMCC 1.10959</strain>
    </source>
</reference>
<dbReference type="Proteomes" id="UP000182466">
    <property type="component" value="Unassembled WGS sequence"/>
</dbReference>
<sequence>MAVNLQYPLPPVSRPHSQELDPVVGQFRWDKMILVL</sequence>
<accession>A0A1I7CJV7</accession>
<protein>
    <submittedName>
        <fullName evidence="1">Uncharacterized protein</fullName>
    </submittedName>
</protein>
<dbReference type="AlphaFoldDB" id="A0A1I7CJV7"/>
<organism evidence="1 2">
    <name type="scientific">Sedimentitalea nanhaiensis</name>
    <dbReference type="NCBI Taxonomy" id="999627"/>
    <lineage>
        <taxon>Bacteria</taxon>
        <taxon>Pseudomonadati</taxon>
        <taxon>Pseudomonadota</taxon>
        <taxon>Alphaproteobacteria</taxon>
        <taxon>Rhodobacterales</taxon>
        <taxon>Paracoccaceae</taxon>
        <taxon>Sedimentitalea</taxon>
    </lineage>
</organism>
<evidence type="ECO:0000313" key="2">
    <source>
        <dbReference type="Proteomes" id="UP000182466"/>
    </source>
</evidence>
<evidence type="ECO:0000313" key="1">
    <source>
        <dbReference type="EMBL" id="SFT99679.1"/>
    </source>
</evidence>